<keyword evidence="2" id="KW-1185">Reference proteome</keyword>
<name>A0A1M6HL31_9FIRM</name>
<dbReference type="EMBL" id="FQZM01000024">
    <property type="protein sequence ID" value="SHJ22886.1"/>
    <property type="molecule type" value="Genomic_DNA"/>
</dbReference>
<gene>
    <name evidence="1" type="ORF">SAMN02745219_02032</name>
</gene>
<sequence length="95" mass="10316">DELNRTLSKSSSSLVNRRMRTRMSGGVRGRGLAAPSYSMLKWVGAGALSLTCPAPVAYNGGVKLLEHARVVFRWFYPVDAKEGGFSRIAIISLAM</sequence>
<accession>A0A1M6HL31</accession>
<feature type="non-terminal residue" evidence="1">
    <location>
        <position position="1"/>
    </location>
</feature>
<dbReference type="Proteomes" id="UP000184529">
    <property type="component" value="Unassembled WGS sequence"/>
</dbReference>
<protein>
    <submittedName>
        <fullName evidence="1">Uncharacterized protein</fullName>
    </submittedName>
</protein>
<proteinExistence type="predicted"/>
<evidence type="ECO:0000313" key="1">
    <source>
        <dbReference type="EMBL" id="SHJ22886.1"/>
    </source>
</evidence>
<dbReference type="AlphaFoldDB" id="A0A1M6HL31"/>
<reference evidence="2" key="1">
    <citation type="submission" date="2016-11" db="EMBL/GenBank/DDBJ databases">
        <authorList>
            <person name="Varghese N."/>
            <person name="Submissions S."/>
        </authorList>
    </citation>
    <scope>NUCLEOTIDE SEQUENCE [LARGE SCALE GENOMIC DNA]</scope>
    <source>
        <strain evidence="2">DSM 16057</strain>
    </source>
</reference>
<organism evidence="1 2">
    <name type="scientific">Desulfofundulus thermosubterraneus DSM 16057</name>
    <dbReference type="NCBI Taxonomy" id="1121432"/>
    <lineage>
        <taxon>Bacteria</taxon>
        <taxon>Bacillati</taxon>
        <taxon>Bacillota</taxon>
        <taxon>Clostridia</taxon>
        <taxon>Eubacteriales</taxon>
        <taxon>Peptococcaceae</taxon>
        <taxon>Desulfofundulus</taxon>
    </lineage>
</organism>
<evidence type="ECO:0000313" key="2">
    <source>
        <dbReference type="Proteomes" id="UP000184529"/>
    </source>
</evidence>